<evidence type="ECO:0000256" key="1">
    <source>
        <dbReference type="SAM" id="SignalP"/>
    </source>
</evidence>
<accession>I0IDQ8</accession>
<dbReference type="EMBL" id="AP012338">
    <property type="protein sequence ID" value="BAM03396.1"/>
    <property type="molecule type" value="Genomic_DNA"/>
</dbReference>
<protein>
    <submittedName>
        <fullName evidence="2">Uncharacterized protein</fullName>
    </submittedName>
</protein>
<dbReference type="AlphaFoldDB" id="I0IDQ8"/>
<dbReference type="HOGENOM" id="CLU_1022531_0_0_0"/>
<reference evidence="2 3" key="1">
    <citation type="submission" date="2012-02" db="EMBL/GenBank/DDBJ databases">
        <title>Complete genome sequence of Phycisphaera mikurensis NBRC 102666.</title>
        <authorList>
            <person name="Ankai A."/>
            <person name="Hosoyama A."/>
            <person name="Terui Y."/>
            <person name="Sekine M."/>
            <person name="Fukai R."/>
            <person name="Kato Y."/>
            <person name="Nakamura S."/>
            <person name="Yamada-Narita S."/>
            <person name="Kawakoshi A."/>
            <person name="Fukunaga Y."/>
            <person name="Yamazaki S."/>
            <person name="Fujita N."/>
        </authorList>
    </citation>
    <scope>NUCLEOTIDE SEQUENCE [LARGE SCALE GENOMIC DNA]</scope>
    <source>
        <strain evidence="3">NBRC 102666 / KCTC 22515 / FYK2301M01</strain>
    </source>
</reference>
<proteinExistence type="predicted"/>
<evidence type="ECO:0000313" key="3">
    <source>
        <dbReference type="Proteomes" id="UP000007881"/>
    </source>
</evidence>
<gene>
    <name evidence="2" type="ordered locus">PSMK_12370</name>
</gene>
<dbReference type="KEGG" id="phm:PSMK_12370"/>
<organism evidence="2 3">
    <name type="scientific">Phycisphaera mikurensis (strain NBRC 102666 / KCTC 22515 / FYK2301M01)</name>
    <dbReference type="NCBI Taxonomy" id="1142394"/>
    <lineage>
        <taxon>Bacteria</taxon>
        <taxon>Pseudomonadati</taxon>
        <taxon>Planctomycetota</taxon>
        <taxon>Phycisphaerae</taxon>
        <taxon>Phycisphaerales</taxon>
        <taxon>Phycisphaeraceae</taxon>
        <taxon>Phycisphaera</taxon>
    </lineage>
</organism>
<dbReference type="PROSITE" id="PS51257">
    <property type="entry name" value="PROKAR_LIPOPROTEIN"/>
    <property type="match status" value="1"/>
</dbReference>
<name>I0IDQ8_PHYMF</name>
<dbReference type="RefSeq" id="WP_014436615.1">
    <property type="nucleotide sequence ID" value="NC_017080.1"/>
</dbReference>
<feature type="signal peptide" evidence="1">
    <location>
        <begin position="1"/>
        <end position="19"/>
    </location>
</feature>
<feature type="chain" id="PRO_5003629157" evidence="1">
    <location>
        <begin position="20"/>
        <end position="272"/>
    </location>
</feature>
<evidence type="ECO:0000313" key="2">
    <source>
        <dbReference type="EMBL" id="BAM03396.1"/>
    </source>
</evidence>
<keyword evidence="3" id="KW-1185">Reference proteome</keyword>
<sequence length="272" mass="30392">MRPFRLPLLLLSLLACVSACDPDAERLTLRDVDRYTPALLDEALEPAWDRGRLNHRVLTGHYRASLELFAEHLDGHGPRTRPSLFRFPRQRIAFYANAHNGLALLAWLRDGSSDGDPTRAWNPAWSDRKHAIDGEMLSLDDLRGRVLAEGDRTTLLLLSRGRREDPAFPQSAFDGQLYDEGRGAHLRFIVNREGLFRDTSGRVVGPPWLRVLTAAEGPDADAGPPLGPARLAAFFDEFLRYDHPLRLQILRSAREGTLVPGDADPQIAVPEA</sequence>
<dbReference type="STRING" id="1142394.PSMK_12370"/>
<keyword evidence="1" id="KW-0732">Signal</keyword>
<dbReference type="Proteomes" id="UP000007881">
    <property type="component" value="Chromosome"/>
</dbReference>